<dbReference type="EMBL" id="JARJLG010000017">
    <property type="protein sequence ID" value="KAJ7773683.1"/>
    <property type="molecule type" value="Genomic_DNA"/>
</dbReference>
<evidence type="ECO:0000256" key="2">
    <source>
        <dbReference type="SAM" id="MobiDB-lite"/>
    </source>
</evidence>
<keyword evidence="1" id="KW-0479">Metal-binding</keyword>
<gene>
    <name evidence="4" type="ORF">DFH07DRAFT_733324</name>
</gene>
<keyword evidence="1" id="KW-0863">Zinc-finger</keyword>
<reference evidence="4" key="1">
    <citation type="submission" date="2023-03" db="EMBL/GenBank/DDBJ databases">
        <title>Massive genome expansion in bonnet fungi (Mycena s.s.) driven by repeated elements and novel gene families across ecological guilds.</title>
        <authorList>
            <consortium name="Lawrence Berkeley National Laboratory"/>
            <person name="Harder C.B."/>
            <person name="Miyauchi S."/>
            <person name="Viragh M."/>
            <person name="Kuo A."/>
            <person name="Thoen E."/>
            <person name="Andreopoulos B."/>
            <person name="Lu D."/>
            <person name="Skrede I."/>
            <person name="Drula E."/>
            <person name="Henrissat B."/>
            <person name="Morin E."/>
            <person name="Kohler A."/>
            <person name="Barry K."/>
            <person name="LaButti K."/>
            <person name="Morin E."/>
            <person name="Salamov A."/>
            <person name="Lipzen A."/>
            <person name="Mereny Z."/>
            <person name="Hegedus B."/>
            <person name="Baldrian P."/>
            <person name="Stursova M."/>
            <person name="Weitz H."/>
            <person name="Taylor A."/>
            <person name="Grigoriev I.V."/>
            <person name="Nagy L.G."/>
            <person name="Martin F."/>
            <person name="Kauserud H."/>
        </authorList>
    </citation>
    <scope>NUCLEOTIDE SEQUENCE</scope>
    <source>
        <strain evidence="4">CBHHK188m</strain>
    </source>
</reference>
<dbReference type="GO" id="GO:0008270">
    <property type="term" value="F:zinc ion binding"/>
    <property type="evidence" value="ECO:0007669"/>
    <property type="project" value="UniProtKB-KW"/>
</dbReference>
<dbReference type="PROSITE" id="PS50966">
    <property type="entry name" value="ZF_SWIM"/>
    <property type="match status" value="1"/>
</dbReference>
<evidence type="ECO:0000313" key="5">
    <source>
        <dbReference type="Proteomes" id="UP001215280"/>
    </source>
</evidence>
<comment type="caution">
    <text evidence="4">The sequence shown here is derived from an EMBL/GenBank/DDBJ whole genome shotgun (WGS) entry which is preliminary data.</text>
</comment>
<evidence type="ECO:0000313" key="4">
    <source>
        <dbReference type="EMBL" id="KAJ7773683.1"/>
    </source>
</evidence>
<evidence type="ECO:0000256" key="1">
    <source>
        <dbReference type="PROSITE-ProRule" id="PRU00325"/>
    </source>
</evidence>
<dbReference type="Proteomes" id="UP001215280">
    <property type="component" value="Unassembled WGS sequence"/>
</dbReference>
<keyword evidence="1" id="KW-0862">Zinc</keyword>
<accession>A0AAD7NSU2</accession>
<proteinExistence type="predicted"/>
<feature type="domain" description="SWIM-type" evidence="3">
    <location>
        <begin position="52"/>
        <end position="90"/>
    </location>
</feature>
<name>A0AAD7NSU2_9AGAR</name>
<organism evidence="4 5">
    <name type="scientific">Mycena maculata</name>
    <dbReference type="NCBI Taxonomy" id="230809"/>
    <lineage>
        <taxon>Eukaryota</taxon>
        <taxon>Fungi</taxon>
        <taxon>Dikarya</taxon>
        <taxon>Basidiomycota</taxon>
        <taxon>Agaricomycotina</taxon>
        <taxon>Agaricomycetes</taxon>
        <taxon>Agaricomycetidae</taxon>
        <taxon>Agaricales</taxon>
        <taxon>Marasmiineae</taxon>
        <taxon>Mycenaceae</taxon>
        <taxon>Mycena</taxon>
    </lineage>
</organism>
<evidence type="ECO:0000259" key="3">
    <source>
        <dbReference type="PROSITE" id="PS50966"/>
    </source>
</evidence>
<feature type="region of interest" description="Disordered" evidence="2">
    <location>
        <begin position="193"/>
        <end position="225"/>
    </location>
</feature>
<sequence length="846" mass="94879">MSVDTDDVGEKMYKDYVDSVQEDGASFIQISKNMFVVNGWDAKRKRSKDAWYHIQQSNIGPETVYVCTCPSSNADGIDCVHEYLLKEYGVELFPGDSIPGELLLVGFVQFLTKYGDIDENEVVLFSRLLNWDDSEDIFLNHFSCPSPHKIGLTGRVVVTYEGDDEGNGRWNCEKDSGPCLHVGSCRKKFQQLVQGDPEAQDTNRGEDSYSSKKANAAGREKSVSYQKRPPPLWAALPGDLLVQIPPATSPPVRLTLDPTSSCSCSDVRYMFQPFQPILERPATIYGLVEAYPTTIEIQTCICKHRFIGPDCASLGIFNYNNKVLFTHEILDEYTSAFTTSETPFSAWVEVTSRRYILRGGTFCSADIFRSAWFAYARLLSLEDDMICPKCGPSPENTIWDGVTLAFNRKHLLPSLEPPTISQSTSISRDTTRYIPNQQLLPDSLSRKLIIKVVDGPPLIFGAGLNDQSLKNLMQEEDAMQEEDVEDVEDEEEAGGKASKQMKELLGRLDAVPLTVSRLAGTNPPLSRFFERHFGTEAIVTSKVAPDVYKRFFLQISADESVLQMANQDALKTLDHFITSPTKQDASALINIPVLHNLLAYEFSVSNLLHEDVMAVCCWISERGRLVLGWLNGTIQPLSEKDILITPEKPWTETGCCYGMPKIRDRPTYPKLKFDTRPEASGKRGAKCSKFYSQYGEKKLTGGIMCAWCTHSICYGFHCIPKGEGRNDVFSALVTRWERPPKRVIYDFACALGPYCMTREPAFFADTQFLIDDFHASGHTKCAPAAFLKTYCAVDPRLRHINSSAGECGNSGISRIRKSVSYMSQDRAIVYTKVFVSIWNRQRIKGM</sequence>
<dbReference type="AlphaFoldDB" id="A0AAD7NSU2"/>
<keyword evidence="5" id="KW-1185">Reference proteome</keyword>
<dbReference type="InterPro" id="IPR007527">
    <property type="entry name" value="Znf_SWIM"/>
</dbReference>
<feature type="compositionally biased region" description="Basic and acidic residues" evidence="2">
    <location>
        <begin position="201"/>
        <end position="210"/>
    </location>
</feature>
<dbReference type="PANTHER" id="PTHR34305">
    <property type="entry name" value="EXPRESSED PROTEIN"/>
    <property type="match status" value="1"/>
</dbReference>
<dbReference type="InterPro" id="IPR040648">
    <property type="entry name" value="HMGXB3_CxC4"/>
</dbReference>
<dbReference type="Pfam" id="PF18717">
    <property type="entry name" value="CxC4"/>
    <property type="match status" value="1"/>
</dbReference>
<dbReference type="PANTHER" id="PTHR34305:SF1">
    <property type="entry name" value="SWIM-TYPE DOMAIN-CONTAINING PROTEIN"/>
    <property type="match status" value="1"/>
</dbReference>
<protein>
    <recommendedName>
        <fullName evidence="3">SWIM-type domain-containing protein</fullName>
    </recommendedName>
</protein>